<evidence type="ECO:0000259" key="2">
    <source>
        <dbReference type="Pfam" id="PF26078"/>
    </source>
</evidence>
<dbReference type="RefSeq" id="WP_196610560.1">
    <property type="nucleotide sequence ID" value="NZ_VRYY01000692.1"/>
</dbReference>
<dbReference type="Proteomes" id="UP001194469">
    <property type="component" value="Unassembled WGS sequence"/>
</dbReference>
<feature type="non-terminal residue" evidence="4">
    <location>
        <position position="1"/>
    </location>
</feature>
<feature type="domain" description="Baseplate J-like central" evidence="2">
    <location>
        <begin position="52"/>
        <end position="126"/>
    </location>
</feature>
<dbReference type="Pfam" id="PF26079">
    <property type="entry name" value="Baseplate_J_C"/>
    <property type="match status" value="1"/>
</dbReference>
<dbReference type="PANTHER" id="PTHR37829:SF3">
    <property type="entry name" value="PROTEIN JAYE-RELATED"/>
    <property type="match status" value="1"/>
</dbReference>
<dbReference type="InterPro" id="IPR058530">
    <property type="entry name" value="Baseplate_J-like_C"/>
</dbReference>
<dbReference type="PANTHER" id="PTHR37829">
    <property type="entry name" value="PHAGE-LIKE ELEMENT PBSX PROTEIN XKDT"/>
    <property type="match status" value="1"/>
</dbReference>
<accession>A0ABS0J8C0</accession>
<name>A0ABS0J8C0_9BACT</name>
<gene>
    <name evidence="4" type="ORF">FVW20_17295</name>
</gene>
<protein>
    <submittedName>
        <fullName evidence="4">Baseplate J/gp47 family protein</fullName>
    </submittedName>
</protein>
<comment type="similarity">
    <text evidence="1">Belongs to the Mu gp47/PBSX XkdT family.</text>
</comment>
<organism evidence="4 5">
    <name type="scientific">Nitratidesulfovibrio oxamicus</name>
    <dbReference type="NCBI Taxonomy" id="32016"/>
    <lineage>
        <taxon>Bacteria</taxon>
        <taxon>Pseudomonadati</taxon>
        <taxon>Thermodesulfobacteriota</taxon>
        <taxon>Desulfovibrionia</taxon>
        <taxon>Desulfovibrionales</taxon>
        <taxon>Desulfovibrionaceae</taxon>
        <taxon>Nitratidesulfovibrio</taxon>
    </lineage>
</organism>
<comment type="caution">
    <text evidence="4">The sequence shown here is derived from an EMBL/GenBank/DDBJ whole genome shotgun (WGS) entry which is preliminary data.</text>
</comment>
<evidence type="ECO:0000259" key="3">
    <source>
        <dbReference type="Pfam" id="PF26079"/>
    </source>
</evidence>
<dbReference type="InterPro" id="IPR052399">
    <property type="entry name" value="Phage_Baseplate_Assmbl_Protein"/>
</dbReference>
<feature type="domain" description="Baseplate J-like C-terminal" evidence="3">
    <location>
        <begin position="132"/>
        <end position="209"/>
    </location>
</feature>
<dbReference type="Pfam" id="PF26078">
    <property type="entry name" value="Baseplate_J_M"/>
    <property type="match status" value="1"/>
</dbReference>
<evidence type="ECO:0000313" key="4">
    <source>
        <dbReference type="EMBL" id="MBG3878709.1"/>
    </source>
</evidence>
<dbReference type="EMBL" id="VRYY01000692">
    <property type="protein sequence ID" value="MBG3878709.1"/>
    <property type="molecule type" value="Genomic_DNA"/>
</dbReference>
<evidence type="ECO:0000256" key="1">
    <source>
        <dbReference type="ARBA" id="ARBA00038087"/>
    </source>
</evidence>
<sequence>NAASGISLTLTSPVSGVQATGTVAAGGIIGGLDAEDDDSLRARVLRRIQEPPQGGKAADYVTWALEVPGVTRAFVYPLHMGGGTVGVAVVNDDAVDGPIPEAELVADVQAYLDTMRPVTAEVFAFAPTPLVVNVDLRVTPNTEAVRAAATAELRDLFARESEPGATIYLSHITEAISLAPGEQDHVVLAPAADVVPAAHEMPVLGTITYE</sequence>
<keyword evidence="5" id="KW-1185">Reference proteome</keyword>
<dbReference type="InterPro" id="IPR058531">
    <property type="entry name" value="Baseplate_J_M"/>
</dbReference>
<evidence type="ECO:0000313" key="5">
    <source>
        <dbReference type="Proteomes" id="UP001194469"/>
    </source>
</evidence>
<proteinExistence type="inferred from homology"/>
<reference evidence="4 5" key="1">
    <citation type="submission" date="2019-08" db="EMBL/GenBank/DDBJ databases">
        <authorList>
            <person name="Luo N."/>
        </authorList>
    </citation>
    <scope>NUCLEOTIDE SEQUENCE [LARGE SCALE GENOMIC DNA]</scope>
    <source>
        <strain evidence="4 5">NCIMB 9442</strain>
    </source>
</reference>